<evidence type="ECO:0000256" key="20">
    <source>
        <dbReference type="PIRSR" id="PIRSR038147-1"/>
    </source>
</evidence>
<dbReference type="SUPFAM" id="SSF56112">
    <property type="entry name" value="Protein kinase-like (PK-like)"/>
    <property type="match status" value="1"/>
</dbReference>
<dbReference type="GO" id="GO:0046872">
    <property type="term" value="F:metal ion binding"/>
    <property type="evidence" value="ECO:0007669"/>
    <property type="project" value="UniProtKB-KW"/>
</dbReference>
<feature type="binding site" evidence="21">
    <location>
        <position position="123"/>
    </location>
    <ligand>
        <name>ATP</name>
        <dbReference type="ChEBI" id="CHEBI:30616"/>
    </ligand>
</feature>
<feature type="binding site" evidence="22">
    <location>
        <position position="247"/>
    </location>
    <ligand>
        <name>Mg(2+)</name>
        <dbReference type="ChEBI" id="CHEBI:18420"/>
    </ligand>
</feature>
<evidence type="ECO:0000256" key="7">
    <source>
        <dbReference type="ARBA" id="ARBA00022517"/>
    </source>
</evidence>
<evidence type="ECO:0000256" key="1">
    <source>
        <dbReference type="ARBA" id="ARBA00001946"/>
    </source>
</evidence>
<keyword evidence="26" id="KW-1185">Reference proteome</keyword>
<evidence type="ECO:0000256" key="23">
    <source>
        <dbReference type="SAM" id="MobiDB-lite"/>
    </source>
</evidence>
<keyword evidence="10" id="KW-0479">Metal-binding</keyword>
<feature type="compositionally biased region" description="Basic residues" evidence="23">
    <location>
        <begin position="11"/>
        <end position="20"/>
    </location>
</feature>
<comment type="subcellular location">
    <subcellularLocation>
        <location evidence="2">Cytoplasm</location>
    </subcellularLocation>
</comment>
<evidence type="ECO:0000256" key="19">
    <source>
        <dbReference type="ARBA" id="ARBA00068838"/>
    </source>
</evidence>
<evidence type="ECO:0000256" key="15">
    <source>
        <dbReference type="ARBA" id="ARBA00022842"/>
    </source>
</evidence>
<evidence type="ECO:0000256" key="17">
    <source>
        <dbReference type="ARBA" id="ARBA00048679"/>
    </source>
</evidence>
<comment type="catalytic activity">
    <reaction evidence="17">
        <text>L-seryl-[protein] + ATP = O-phospho-L-seryl-[protein] + ADP + H(+)</text>
        <dbReference type="Rhea" id="RHEA:17989"/>
        <dbReference type="Rhea" id="RHEA-COMP:9863"/>
        <dbReference type="Rhea" id="RHEA-COMP:11604"/>
        <dbReference type="ChEBI" id="CHEBI:15378"/>
        <dbReference type="ChEBI" id="CHEBI:29999"/>
        <dbReference type="ChEBI" id="CHEBI:30616"/>
        <dbReference type="ChEBI" id="CHEBI:83421"/>
        <dbReference type="ChEBI" id="CHEBI:456216"/>
        <dbReference type="EC" id="2.7.11.1"/>
    </reaction>
</comment>
<keyword evidence="13" id="KW-0378">Hydrolase</keyword>
<dbReference type="AlphaFoldDB" id="A0A1B2J9H7"/>
<feature type="binding site" evidence="21">
    <location>
        <position position="196"/>
    </location>
    <ligand>
        <name>ATP</name>
        <dbReference type="ChEBI" id="CHEBI:30616"/>
    </ligand>
</feature>
<comment type="cofactor">
    <cofactor evidence="1 22">
        <name>Mg(2+)</name>
        <dbReference type="ChEBI" id="CHEBI:18420"/>
    </cofactor>
</comment>
<feature type="region of interest" description="Disordered" evidence="23">
    <location>
        <begin position="1"/>
        <end position="37"/>
    </location>
</feature>
<dbReference type="PROSITE" id="PS01245">
    <property type="entry name" value="RIO1"/>
    <property type="match status" value="1"/>
</dbReference>
<dbReference type="Proteomes" id="UP000094565">
    <property type="component" value="Chromosome 1"/>
</dbReference>
<feature type="compositionally biased region" description="Acidic residues" evidence="23">
    <location>
        <begin position="389"/>
        <end position="414"/>
    </location>
</feature>
<evidence type="ECO:0000256" key="6">
    <source>
        <dbReference type="ARBA" id="ARBA00022490"/>
    </source>
</evidence>
<feature type="compositionally biased region" description="Basic and acidic residues" evidence="23">
    <location>
        <begin position="415"/>
        <end position="450"/>
    </location>
</feature>
<feature type="region of interest" description="Disordered" evidence="23">
    <location>
        <begin position="389"/>
        <end position="471"/>
    </location>
</feature>
<dbReference type="GO" id="GO:0042254">
    <property type="term" value="P:ribosome biogenesis"/>
    <property type="evidence" value="ECO:0007669"/>
    <property type="project" value="UniProtKB-KW"/>
</dbReference>
<dbReference type="PANTHER" id="PTHR45723">
    <property type="entry name" value="SERINE/THREONINE-PROTEIN KINASE RIO1"/>
    <property type="match status" value="1"/>
</dbReference>
<dbReference type="EMBL" id="CP014584">
    <property type="protein sequence ID" value="ANZ74656.1"/>
    <property type="molecule type" value="Genomic_DNA"/>
</dbReference>
<evidence type="ECO:0000256" key="21">
    <source>
        <dbReference type="PIRSR" id="PIRSR038147-2"/>
    </source>
</evidence>
<keyword evidence="15" id="KW-0460">Magnesium</keyword>
<keyword evidence="11 21" id="KW-0547">Nucleotide-binding</keyword>
<evidence type="ECO:0000256" key="8">
    <source>
        <dbReference type="ARBA" id="ARBA00022527"/>
    </source>
</evidence>
<dbReference type="InterPro" id="IPR051272">
    <property type="entry name" value="RIO-type_Ser/Thr_kinase"/>
</dbReference>
<dbReference type="InterPro" id="IPR018935">
    <property type="entry name" value="RIO_kinase_CS"/>
</dbReference>
<dbReference type="InterPro" id="IPR018934">
    <property type="entry name" value="RIO_dom"/>
</dbReference>
<feature type="active site" description="4-aspartylphosphate intermediate" evidence="20">
    <location>
        <position position="259"/>
    </location>
</feature>
<dbReference type="CDD" id="cd05147">
    <property type="entry name" value="RIO1_euk"/>
    <property type="match status" value="1"/>
</dbReference>
<accession>A0A1B2J9H7</accession>
<evidence type="ECO:0000256" key="2">
    <source>
        <dbReference type="ARBA" id="ARBA00004496"/>
    </source>
</evidence>
<protein>
    <recommendedName>
        <fullName evidence="5">Serine/threonine-protein kinase RIO1</fullName>
        <ecNumber evidence="4">2.7.11.1</ecNumber>
    </recommendedName>
    <alternativeName>
        <fullName evidence="19">Serine/threonine-protein kinase rio1</fullName>
    </alternativeName>
</protein>
<gene>
    <name evidence="25" type="primary">RIO1</name>
    <name evidence="25" type="ORF">ATY40_BA7500104</name>
</gene>
<dbReference type="GO" id="GO:0004674">
    <property type="term" value="F:protein serine/threonine kinase activity"/>
    <property type="evidence" value="ECO:0007669"/>
    <property type="project" value="UniProtKB-KW"/>
</dbReference>
<sequence length="471" mass="55678">MDSWRGQIKNKNQRKKKNRFRLPMSDKDSDVEQETQNSKANILDKYANRIKTDEFVFKKSKTSKDKSDRATVENVLDPRTIKFLEKLYRNGTITKLNGCISTGKEANVYHAANETTGKQYAIKIYKTSVLIFKDRERYVDGEFRFRNTKNQHNPRKMIKIWAEKEFRNLKRLYSSGLIPTPEPVALKSHVLCMEFLTENEESPSPKLKDYQFKDTEEVGRFYQQMLVYMRLMFQKCHLIHADLSEYNSIVHKGQLYIFDVSQSVEPDHPMSLDFLRMDIKNVNDYFQRKIQVYPERLIFQFIVNDWDSIKEKFEKNTVLEEENEQTLFQYLESLPLKGEDDSNAGFEDDIFRSMHLVRSLNNLEDRDFQEFADGKITTLNELVHDINLESESESNSDSDSDSDSDLDSESDSASDSEKSWKERDTSLKGKRFEDKDEKKARKQQAKELKQDKRKTKMKKHLKKKLIKRTKK</sequence>
<dbReference type="EC" id="2.7.11.1" evidence="4"/>
<name>A0A1B2J9H7_PICPA</name>
<comment type="catalytic activity">
    <reaction evidence="16">
        <text>L-threonyl-[protein] + ATP = O-phospho-L-threonyl-[protein] + ADP + H(+)</text>
        <dbReference type="Rhea" id="RHEA:46608"/>
        <dbReference type="Rhea" id="RHEA-COMP:11060"/>
        <dbReference type="Rhea" id="RHEA-COMP:11605"/>
        <dbReference type="ChEBI" id="CHEBI:15378"/>
        <dbReference type="ChEBI" id="CHEBI:30013"/>
        <dbReference type="ChEBI" id="CHEBI:30616"/>
        <dbReference type="ChEBI" id="CHEBI:61977"/>
        <dbReference type="ChEBI" id="CHEBI:456216"/>
        <dbReference type="EC" id="2.7.11.1"/>
    </reaction>
</comment>
<dbReference type="InterPro" id="IPR000687">
    <property type="entry name" value="RIO_kinase"/>
</dbReference>
<dbReference type="GO" id="GO:0005524">
    <property type="term" value="F:ATP binding"/>
    <property type="evidence" value="ECO:0007669"/>
    <property type="project" value="UniProtKB-KW"/>
</dbReference>
<keyword evidence="12" id="KW-0418">Kinase</keyword>
<feature type="domain" description="RIO kinase" evidence="24">
    <location>
        <begin position="65"/>
        <end position="304"/>
    </location>
</feature>
<feature type="binding site" evidence="22">
    <location>
        <position position="259"/>
    </location>
    <ligand>
        <name>Mg(2+)</name>
        <dbReference type="ChEBI" id="CHEBI:18420"/>
    </ligand>
</feature>
<proteinExistence type="inferred from homology"/>
<dbReference type="GO" id="GO:0016787">
    <property type="term" value="F:hydrolase activity"/>
    <property type="evidence" value="ECO:0007669"/>
    <property type="project" value="UniProtKB-KW"/>
</dbReference>
<dbReference type="InterPro" id="IPR011009">
    <property type="entry name" value="Kinase-like_dom_sf"/>
</dbReference>
<dbReference type="FunFam" id="3.30.200.20:FF:000148">
    <property type="entry name" value="Serine/threonine-protein kinase RIO1"/>
    <property type="match status" value="1"/>
</dbReference>
<evidence type="ECO:0000256" key="16">
    <source>
        <dbReference type="ARBA" id="ARBA00047899"/>
    </source>
</evidence>
<evidence type="ECO:0000259" key="24">
    <source>
        <dbReference type="SMART" id="SM00090"/>
    </source>
</evidence>
<dbReference type="PIRSF" id="PIRSF038147">
    <property type="entry name" value="Ser/Thr_PK_RIO1"/>
    <property type="match status" value="1"/>
</dbReference>
<dbReference type="FunFam" id="1.10.510.10:FF:000755">
    <property type="entry name" value="Homoserine kinase"/>
    <property type="match status" value="1"/>
</dbReference>
<comment type="catalytic activity">
    <reaction evidence="18">
        <text>ATP + H2O = ADP + phosphate + H(+)</text>
        <dbReference type="Rhea" id="RHEA:13065"/>
        <dbReference type="ChEBI" id="CHEBI:15377"/>
        <dbReference type="ChEBI" id="CHEBI:15378"/>
        <dbReference type="ChEBI" id="CHEBI:30616"/>
        <dbReference type="ChEBI" id="CHEBI:43474"/>
        <dbReference type="ChEBI" id="CHEBI:456216"/>
    </reaction>
</comment>
<evidence type="ECO:0000256" key="3">
    <source>
        <dbReference type="ARBA" id="ARBA00009196"/>
    </source>
</evidence>
<evidence type="ECO:0000256" key="9">
    <source>
        <dbReference type="ARBA" id="ARBA00022679"/>
    </source>
</evidence>
<dbReference type="InterPro" id="IPR017407">
    <property type="entry name" value="Ser/Thr_kinase_Rio1"/>
</dbReference>
<feature type="compositionally biased region" description="Basic residues" evidence="23">
    <location>
        <begin position="451"/>
        <end position="471"/>
    </location>
</feature>
<evidence type="ECO:0000256" key="11">
    <source>
        <dbReference type="ARBA" id="ARBA00022741"/>
    </source>
</evidence>
<comment type="similarity">
    <text evidence="3">Belongs to the protein kinase superfamily. RIO-type Ser/Thr kinase family.</text>
</comment>
<evidence type="ECO:0000256" key="5">
    <source>
        <dbReference type="ARBA" id="ARBA00016038"/>
    </source>
</evidence>
<keyword evidence="7" id="KW-0690">Ribosome biogenesis</keyword>
<evidence type="ECO:0000256" key="10">
    <source>
        <dbReference type="ARBA" id="ARBA00022723"/>
    </source>
</evidence>
<keyword evidence="14 21" id="KW-0067">ATP-binding</keyword>
<keyword evidence="9" id="KW-0808">Transferase</keyword>
<reference evidence="25 26" key="1">
    <citation type="submission" date="2016-02" db="EMBL/GenBank/DDBJ databases">
        <title>Comparative genomic and transcriptomic foundation for Pichia pastoris.</title>
        <authorList>
            <person name="Love K.R."/>
            <person name="Shah K.A."/>
            <person name="Whittaker C.A."/>
            <person name="Wu J."/>
            <person name="Bartlett M.C."/>
            <person name="Ma D."/>
            <person name="Leeson R.L."/>
            <person name="Priest M."/>
            <person name="Young S.K."/>
            <person name="Love J.C."/>
        </authorList>
    </citation>
    <scope>NUCLEOTIDE SEQUENCE [LARGE SCALE GENOMIC DNA]</scope>
    <source>
        <strain evidence="25 26">ATCC 28485</strain>
    </source>
</reference>
<dbReference type="Gene3D" id="1.10.510.10">
    <property type="entry name" value="Transferase(Phosphotransferase) domain 1"/>
    <property type="match status" value="1"/>
</dbReference>
<organism evidence="25 26">
    <name type="scientific">Komagataella pastoris</name>
    <name type="common">Yeast</name>
    <name type="synonym">Pichia pastoris</name>
    <dbReference type="NCBI Taxonomy" id="4922"/>
    <lineage>
        <taxon>Eukaryota</taxon>
        <taxon>Fungi</taxon>
        <taxon>Dikarya</taxon>
        <taxon>Ascomycota</taxon>
        <taxon>Saccharomycotina</taxon>
        <taxon>Pichiomycetes</taxon>
        <taxon>Pichiales</taxon>
        <taxon>Pichiaceae</taxon>
        <taxon>Komagataella</taxon>
    </lineage>
</organism>
<feature type="active site" description="Proton acceptor" evidence="20">
    <location>
        <position position="242"/>
    </location>
</feature>
<keyword evidence="6" id="KW-0963">Cytoplasm</keyword>
<evidence type="ECO:0000256" key="18">
    <source>
        <dbReference type="ARBA" id="ARBA00049360"/>
    </source>
</evidence>
<evidence type="ECO:0000256" key="12">
    <source>
        <dbReference type="ARBA" id="ARBA00022777"/>
    </source>
</evidence>
<dbReference type="SMART" id="SM00090">
    <property type="entry name" value="RIO"/>
    <property type="match status" value="1"/>
</dbReference>
<evidence type="ECO:0000256" key="13">
    <source>
        <dbReference type="ARBA" id="ARBA00022801"/>
    </source>
</evidence>
<dbReference type="Gene3D" id="3.30.200.20">
    <property type="entry name" value="Phosphorylase Kinase, domain 1"/>
    <property type="match status" value="1"/>
</dbReference>
<keyword evidence="8" id="KW-0723">Serine/threonine-protein kinase</keyword>
<evidence type="ECO:0000256" key="22">
    <source>
        <dbReference type="PIRSR" id="PIRSR038147-3"/>
    </source>
</evidence>
<dbReference type="GO" id="GO:0005737">
    <property type="term" value="C:cytoplasm"/>
    <property type="evidence" value="ECO:0007669"/>
    <property type="project" value="UniProtKB-SubCell"/>
</dbReference>
<dbReference type="Pfam" id="PF01163">
    <property type="entry name" value="RIO1"/>
    <property type="match status" value="1"/>
</dbReference>
<evidence type="ECO:0000313" key="26">
    <source>
        <dbReference type="Proteomes" id="UP000094565"/>
    </source>
</evidence>
<evidence type="ECO:0000256" key="4">
    <source>
        <dbReference type="ARBA" id="ARBA00012513"/>
    </source>
</evidence>
<evidence type="ECO:0000313" key="25">
    <source>
        <dbReference type="EMBL" id="ANZ74656.1"/>
    </source>
</evidence>
<dbReference type="OrthoDB" id="205248at2759"/>
<evidence type="ECO:0000256" key="14">
    <source>
        <dbReference type="ARBA" id="ARBA00022840"/>
    </source>
</evidence>